<dbReference type="PANTHER" id="PTHR42877:SF4">
    <property type="entry name" value="FAD_NAD(P)-BINDING DOMAIN-CONTAINING PROTEIN-RELATED"/>
    <property type="match status" value="1"/>
</dbReference>
<gene>
    <name evidence="6" type="ORF">ASPCAL10878</name>
</gene>
<dbReference type="SUPFAM" id="SSF51905">
    <property type="entry name" value="FAD/NAD(P)-binding domain"/>
    <property type="match status" value="2"/>
</dbReference>
<dbReference type="InterPro" id="IPR020946">
    <property type="entry name" value="Flavin_mOase-like"/>
</dbReference>
<dbReference type="OMA" id="QNTALEH"/>
<keyword evidence="5" id="KW-0560">Oxidoreductase</keyword>
<evidence type="ECO:0000313" key="7">
    <source>
        <dbReference type="Proteomes" id="UP000054771"/>
    </source>
</evidence>
<evidence type="ECO:0000256" key="2">
    <source>
        <dbReference type="ARBA" id="ARBA00010139"/>
    </source>
</evidence>
<reference evidence="7" key="1">
    <citation type="journal article" date="2016" name="Genome Announc.">
        <title>Draft genome sequences of fungus Aspergillus calidoustus.</title>
        <authorList>
            <person name="Horn F."/>
            <person name="Linde J."/>
            <person name="Mattern D.J."/>
            <person name="Walther G."/>
            <person name="Guthke R."/>
            <person name="Scherlach K."/>
            <person name="Martin K."/>
            <person name="Brakhage A.A."/>
            <person name="Petzke L."/>
            <person name="Valiante V."/>
        </authorList>
    </citation>
    <scope>NUCLEOTIDE SEQUENCE [LARGE SCALE GENOMIC DNA]</scope>
    <source>
        <strain evidence="7">SF006504</strain>
    </source>
</reference>
<evidence type="ECO:0000256" key="5">
    <source>
        <dbReference type="ARBA" id="ARBA00023002"/>
    </source>
</evidence>
<dbReference type="PANTHER" id="PTHR42877">
    <property type="entry name" value="L-ORNITHINE N(5)-MONOOXYGENASE-RELATED"/>
    <property type="match status" value="1"/>
</dbReference>
<dbReference type="GO" id="GO:0050660">
    <property type="term" value="F:flavin adenine dinucleotide binding"/>
    <property type="evidence" value="ECO:0007669"/>
    <property type="project" value="InterPro"/>
</dbReference>
<evidence type="ECO:0008006" key="8">
    <source>
        <dbReference type="Google" id="ProtNLM"/>
    </source>
</evidence>
<comment type="cofactor">
    <cofactor evidence="1">
        <name>FAD</name>
        <dbReference type="ChEBI" id="CHEBI:57692"/>
    </cofactor>
</comment>
<name>A0A0U5G853_ASPCI</name>
<organism evidence="6 7">
    <name type="scientific">Aspergillus calidoustus</name>
    <dbReference type="NCBI Taxonomy" id="454130"/>
    <lineage>
        <taxon>Eukaryota</taxon>
        <taxon>Fungi</taxon>
        <taxon>Dikarya</taxon>
        <taxon>Ascomycota</taxon>
        <taxon>Pezizomycotina</taxon>
        <taxon>Eurotiomycetes</taxon>
        <taxon>Eurotiomycetidae</taxon>
        <taxon>Eurotiales</taxon>
        <taxon>Aspergillaceae</taxon>
        <taxon>Aspergillus</taxon>
        <taxon>Aspergillus subgen. Nidulantes</taxon>
    </lineage>
</organism>
<dbReference type="OrthoDB" id="74360at2759"/>
<dbReference type="EMBL" id="CDMC01000010">
    <property type="protein sequence ID" value="CEL07723.1"/>
    <property type="molecule type" value="Genomic_DNA"/>
</dbReference>
<dbReference type="Gene3D" id="3.50.50.60">
    <property type="entry name" value="FAD/NAD(P)-binding domain"/>
    <property type="match status" value="2"/>
</dbReference>
<dbReference type="Pfam" id="PF00743">
    <property type="entry name" value="FMO-like"/>
    <property type="match status" value="1"/>
</dbReference>
<dbReference type="AlphaFoldDB" id="A0A0U5G853"/>
<dbReference type="Proteomes" id="UP000054771">
    <property type="component" value="Unassembled WGS sequence"/>
</dbReference>
<evidence type="ECO:0000313" key="6">
    <source>
        <dbReference type="EMBL" id="CEL07723.1"/>
    </source>
</evidence>
<keyword evidence="3" id="KW-0285">Flavoprotein</keyword>
<evidence type="ECO:0000256" key="4">
    <source>
        <dbReference type="ARBA" id="ARBA00022827"/>
    </source>
</evidence>
<evidence type="ECO:0000256" key="1">
    <source>
        <dbReference type="ARBA" id="ARBA00001974"/>
    </source>
</evidence>
<protein>
    <recommendedName>
        <fullName evidence="8">Monooxygenase</fullName>
    </recommendedName>
</protein>
<keyword evidence="4" id="KW-0274">FAD</keyword>
<dbReference type="InterPro" id="IPR051209">
    <property type="entry name" value="FAD-bind_Monooxygenase_sf"/>
</dbReference>
<sequence>MSPQSTTNQRLRVTIIGAGVSGILMAIKLQQYLPNHITFHIYEKSPEIGGTWFENRYPGCACDVPSHLYQYSFAPNTEWSRFYATSREIQSYLESVVRQYNLTPHISFNSLVTHASWSASPGLWTIEVSSHGTVESEILINAGGILNNLQMPDIPGLDTFRGPQLHTAAWDDRVELTGKRVAIIGAGASAVQVVPEVRKIAKHVDVYIRTPSWISPPVALPAGVEKGHIYSEEEKKSFRVDGKGYRSMRKGLEDQFNSMFGAFTKGSVEQQDLRGRFEGRMKALIKDEALQKNLIPSFEAGCRRINPGEEYLIALQEENVRPVFERIERIDSDGVVLGSGVKHEADVLIAATGFNTSFRPRFPILGTGGVNLQDLWEDDPTSYCGIAVSGFPNYLMFLGPNTPISNGSLMGPLEATSDYITRLLRKTIRQRVKSFDIRADVQADFNKHTQAVMQNMVWTGTCRSWFKNSKSGKITALWPGSSLHYMQTLAEDRWEDYKWEFQGSRFDYLGRGFSWIEDPAGDVLGREESEKWRMSTVPNKGSDLSYYLVDAVPLAKERDEKALL</sequence>
<comment type="similarity">
    <text evidence="2">Belongs to the FAD-binding monooxygenase family.</text>
</comment>
<dbReference type="GO" id="GO:0050661">
    <property type="term" value="F:NADP binding"/>
    <property type="evidence" value="ECO:0007669"/>
    <property type="project" value="InterPro"/>
</dbReference>
<proteinExistence type="inferred from homology"/>
<dbReference type="InterPro" id="IPR036188">
    <property type="entry name" value="FAD/NAD-bd_sf"/>
</dbReference>
<keyword evidence="7" id="KW-1185">Reference proteome</keyword>
<accession>A0A0U5G853</accession>
<dbReference type="GO" id="GO:0004499">
    <property type="term" value="F:N,N-dimethylaniline monooxygenase activity"/>
    <property type="evidence" value="ECO:0007669"/>
    <property type="project" value="InterPro"/>
</dbReference>
<evidence type="ECO:0000256" key="3">
    <source>
        <dbReference type="ARBA" id="ARBA00022630"/>
    </source>
</evidence>